<dbReference type="InterPro" id="IPR039357">
    <property type="entry name" value="SRD5A/TECR"/>
</dbReference>
<dbReference type="GO" id="GO:0016020">
    <property type="term" value="C:membrane"/>
    <property type="evidence" value="ECO:0007669"/>
    <property type="project" value="UniProtKB-SubCell"/>
</dbReference>
<dbReference type="PROSITE" id="PS50244">
    <property type="entry name" value="S5A_REDUCTASE"/>
    <property type="match status" value="1"/>
</dbReference>
<evidence type="ECO:0000256" key="2">
    <source>
        <dbReference type="ARBA" id="ARBA00007742"/>
    </source>
</evidence>
<dbReference type="FunCoup" id="A0A1C7NCB2">
    <property type="interactions" value="11"/>
</dbReference>
<feature type="domain" description="3-oxo-5-alpha-steroid 4-dehydrogenase C-terminal" evidence="7">
    <location>
        <begin position="112"/>
        <end position="265"/>
    </location>
</feature>
<organism evidence="8 9">
    <name type="scientific">Choanephora cucurbitarum</name>
    <dbReference type="NCBI Taxonomy" id="101091"/>
    <lineage>
        <taxon>Eukaryota</taxon>
        <taxon>Fungi</taxon>
        <taxon>Fungi incertae sedis</taxon>
        <taxon>Mucoromycota</taxon>
        <taxon>Mucoromycotina</taxon>
        <taxon>Mucoromycetes</taxon>
        <taxon>Mucorales</taxon>
        <taxon>Mucorineae</taxon>
        <taxon>Choanephoraceae</taxon>
        <taxon>Choanephoroideae</taxon>
        <taxon>Choanephora</taxon>
    </lineage>
</organism>
<evidence type="ECO:0000259" key="7">
    <source>
        <dbReference type="Pfam" id="PF02544"/>
    </source>
</evidence>
<dbReference type="Gene3D" id="1.20.120.1630">
    <property type="match status" value="1"/>
</dbReference>
<feature type="transmembrane region" description="Helical" evidence="6">
    <location>
        <begin position="56"/>
        <end position="75"/>
    </location>
</feature>
<dbReference type="InterPro" id="IPR001104">
    <property type="entry name" value="3-oxo-5_a-steroid_4-DH_C"/>
</dbReference>
<keyword evidence="9" id="KW-1185">Reference proteome</keyword>
<dbReference type="Proteomes" id="UP000093000">
    <property type="component" value="Unassembled WGS sequence"/>
</dbReference>
<feature type="transmembrane region" description="Helical" evidence="6">
    <location>
        <begin position="18"/>
        <end position="35"/>
    </location>
</feature>
<dbReference type="AlphaFoldDB" id="A0A1C7NCB2"/>
<sequence length="265" mass="30315">MDSIVKYWLNTTTYNQAVGIYATLPFVMAPACFLIDAPYGRFAGKLGIDLSINGKWGWFTMEVVSPIIFAASLVIAQPRWTPFQTLLSSAWMIHYINRSIVYPYRASSMAPIHISAYVCSIGFNLINGYTNGMWVARHSRSISEPLFWIGLSIWVIGFFSNIYHDNILFKLRSKKKKEEREEGKKRYFVPHGGLFEYVSCPNYFSEAMEWTGYALATSGSSWPAIIFAASTASNLFPRAWRTHAWYRKQFDNYPASRKAVVPFIL</sequence>
<evidence type="ECO:0000256" key="3">
    <source>
        <dbReference type="ARBA" id="ARBA00022692"/>
    </source>
</evidence>
<dbReference type="OrthoDB" id="5788137at2759"/>
<dbReference type="STRING" id="101091.A0A1C7NCB2"/>
<evidence type="ECO:0000256" key="1">
    <source>
        <dbReference type="ARBA" id="ARBA00004141"/>
    </source>
</evidence>
<keyword evidence="4 6" id="KW-1133">Transmembrane helix</keyword>
<keyword evidence="5 6" id="KW-0472">Membrane</keyword>
<keyword evidence="3 6" id="KW-0812">Transmembrane</keyword>
<evidence type="ECO:0000313" key="9">
    <source>
        <dbReference type="Proteomes" id="UP000093000"/>
    </source>
</evidence>
<dbReference type="PANTHER" id="PTHR10556">
    <property type="entry name" value="3-OXO-5-ALPHA-STEROID 4-DEHYDROGENASE"/>
    <property type="match status" value="1"/>
</dbReference>
<evidence type="ECO:0000313" key="8">
    <source>
        <dbReference type="EMBL" id="OBZ86389.1"/>
    </source>
</evidence>
<reference evidence="8 9" key="1">
    <citation type="submission" date="2016-03" db="EMBL/GenBank/DDBJ databases">
        <title>Choanephora cucurbitarum.</title>
        <authorList>
            <person name="Min B."/>
            <person name="Park H."/>
            <person name="Park J.-H."/>
            <person name="Shin H.-D."/>
            <person name="Choi I.-G."/>
        </authorList>
    </citation>
    <scope>NUCLEOTIDE SEQUENCE [LARGE SCALE GENOMIC DNA]</scope>
    <source>
        <strain evidence="8 9">KUS-F28377</strain>
    </source>
</reference>
<comment type="subcellular location">
    <subcellularLocation>
        <location evidence="1">Membrane</location>
        <topology evidence="1">Multi-pass membrane protein</topology>
    </subcellularLocation>
</comment>
<dbReference type="PANTHER" id="PTHR10556:SF43">
    <property type="entry name" value="STEROID 5-ALPHA-REDUCTASE DET2"/>
    <property type="match status" value="1"/>
</dbReference>
<evidence type="ECO:0000256" key="6">
    <source>
        <dbReference type="SAM" id="Phobius"/>
    </source>
</evidence>
<dbReference type="GO" id="GO:0006629">
    <property type="term" value="P:lipid metabolic process"/>
    <property type="evidence" value="ECO:0007669"/>
    <property type="project" value="InterPro"/>
</dbReference>
<evidence type="ECO:0000256" key="5">
    <source>
        <dbReference type="ARBA" id="ARBA00023136"/>
    </source>
</evidence>
<dbReference type="Pfam" id="PF02544">
    <property type="entry name" value="Steroid_dh"/>
    <property type="match status" value="1"/>
</dbReference>
<dbReference type="GO" id="GO:0016627">
    <property type="term" value="F:oxidoreductase activity, acting on the CH-CH group of donors"/>
    <property type="evidence" value="ECO:0007669"/>
    <property type="project" value="InterPro"/>
</dbReference>
<dbReference type="InParanoid" id="A0A1C7NCB2"/>
<evidence type="ECO:0000256" key="4">
    <source>
        <dbReference type="ARBA" id="ARBA00022989"/>
    </source>
</evidence>
<protein>
    <submittedName>
        <fullName evidence="8">Uncharacterized protein C9.08c</fullName>
    </submittedName>
</protein>
<name>A0A1C7NCB2_9FUNG</name>
<feature type="transmembrane region" description="Helical" evidence="6">
    <location>
        <begin position="146"/>
        <end position="164"/>
    </location>
</feature>
<comment type="caution">
    <text evidence="8">The sequence shown here is derived from an EMBL/GenBank/DDBJ whole genome shotgun (WGS) entry which is preliminary data.</text>
</comment>
<gene>
    <name evidence="8" type="primary">SPAC9.08c</name>
    <name evidence="8" type="ORF">A0J61_05560</name>
</gene>
<proteinExistence type="inferred from homology"/>
<dbReference type="EMBL" id="LUGH01000303">
    <property type="protein sequence ID" value="OBZ86389.1"/>
    <property type="molecule type" value="Genomic_DNA"/>
</dbReference>
<feature type="transmembrane region" description="Helical" evidence="6">
    <location>
        <begin position="109"/>
        <end position="126"/>
    </location>
</feature>
<comment type="similarity">
    <text evidence="2">Belongs to the steroid 5-alpha reductase family.</text>
</comment>
<accession>A0A1C7NCB2</accession>